<dbReference type="InterPro" id="IPR036156">
    <property type="entry name" value="Beta-gal/glucu_dom_sf"/>
</dbReference>
<dbReference type="Gene3D" id="3.20.20.80">
    <property type="entry name" value="Glycosidases"/>
    <property type="match status" value="1"/>
</dbReference>
<dbReference type="Pfam" id="PF17786">
    <property type="entry name" value="Mannosidase_ig"/>
    <property type="match status" value="1"/>
</dbReference>
<dbReference type="SUPFAM" id="SSF49303">
    <property type="entry name" value="beta-Galactosidase/glucuronidase domain"/>
    <property type="match status" value="3"/>
</dbReference>
<feature type="domain" description="Glycoside hydrolase family 2 immunoglobulin-like beta-sandwich" evidence="13">
    <location>
        <begin position="196"/>
        <end position="279"/>
    </location>
</feature>
<keyword evidence="7" id="KW-0378">Hydrolase</keyword>
<dbReference type="InterPro" id="IPR013783">
    <property type="entry name" value="Ig-like_fold"/>
</dbReference>
<evidence type="ECO:0000259" key="15">
    <source>
        <dbReference type="Pfam" id="PF17786"/>
    </source>
</evidence>
<dbReference type="Pfam" id="PF17753">
    <property type="entry name" value="Ig_mannosidase"/>
    <property type="match status" value="1"/>
</dbReference>
<protein>
    <recommendedName>
        <fullName evidence="11">Beta-mannosidase B</fullName>
        <ecNumber evidence="5">3.2.1.25</ecNumber>
    </recommendedName>
    <alternativeName>
        <fullName evidence="12">Mannanase B</fullName>
    </alternativeName>
</protein>
<feature type="domain" description="Beta-mannosidase Ig-fold" evidence="14">
    <location>
        <begin position="732"/>
        <end position="803"/>
    </location>
</feature>
<comment type="pathway">
    <text evidence="3">Glycan metabolism; N-glycan degradation.</text>
</comment>
<comment type="caution">
    <text evidence="17">The sequence shown here is derived from an EMBL/GenBank/DDBJ whole genome shotgun (WGS) entry which is preliminary data.</text>
</comment>
<reference evidence="17" key="1">
    <citation type="submission" date="2023-05" db="EMBL/GenBank/DDBJ databases">
        <title>Mariniplasma microaerophilum sp. nov., a novel anaerobic mollicute isolated from terrestrial mud volcano, Taman Peninsula, Russia.</title>
        <authorList>
            <person name="Khomyakova M.A."/>
            <person name="Merkel A.Y."/>
            <person name="Slobodkin A.I."/>
        </authorList>
    </citation>
    <scope>NUCLEOTIDE SEQUENCE</scope>
    <source>
        <strain evidence="17">M4Ah</strain>
    </source>
</reference>
<dbReference type="EMBL" id="JASCXW010000010">
    <property type="protein sequence ID" value="MDI6452755.1"/>
    <property type="molecule type" value="Genomic_DNA"/>
</dbReference>
<dbReference type="InterPro" id="IPR054593">
    <property type="entry name" value="Beta-mannosidase-like_N2"/>
</dbReference>
<evidence type="ECO:0000259" key="14">
    <source>
        <dbReference type="Pfam" id="PF17753"/>
    </source>
</evidence>
<dbReference type="SUPFAM" id="SSF49785">
    <property type="entry name" value="Galactose-binding domain-like"/>
    <property type="match status" value="1"/>
</dbReference>
<feature type="domain" description="Beta-mannosidase-like galactose-binding" evidence="16">
    <location>
        <begin position="20"/>
        <end position="175"/>
    </location>
</feature>
<evidence type="ECO:0000256" key="9">
    <source>
        <dbReference type="ARBA" id="ARBA00023295"/>
    </source>
</evidence>
<keyword evidence="6" id="KW-0964">Secreted</keyword>
<feature type="domain" description="Mannosidase Ig/CBM-like" evidence="15">
    <location>
        <begin position="637"/>
        <end position="723"/>
    </location>
</feature>
<dbReference type="PANTHER" id="PTHR43730">
    <property type="entry name" value="BETA-MANNOSIDASE"/>
    <property type="match status" value="1"/>
</dbReference>
<keyword evidence="18" id="KW-1185">Reference proteome</keyword>
<evidence type="ECO:0000256" key="8">
    <source>
        <dbReference type="ARBA" id="ARBA00023180"/>
    </source>
</evidence>
<dbReference type="InterPro" id="IPR041625">
    <property type="entry name" value="Beta-mannosidase_Ig"/>
</dbReference>
<accession>A0AAW6U757</accession>
<dbReference type="InterPro" id="IPR017853">
    <property type="entry name" value="GH"/>
</dbReference>
<evidence type="ECO:0000256" key="7">
    <source>
        <dbReference type="ARBA" id="ARBA00022801"/>
    </source>
</evidence>
<proteinExistence type="inferred from homology"/>
<evidence type="ECO:0000256" key="1">
    <source>
        <dbReference type="ARBA" id="ARBA00000829"/>
    </source>
</evidence>
<evidence type="ECO:0000313" key="18">
    <source>
        <dbReference type="Proteomes" id="UP001431532"/>
    </source>
</evidence>
<dbReference type="AlphaFoldDB" id="A0AAW6U757"/>
<evidence type="ECO:0000256" key="3">
    <source>
        <dbReference type="ARBA" id="ARBA00004740"/>
    </source>
</evidence>
<dbReference type="GO" id="GO:0005975">
    <property type="term" value="P:carbohydrate metabolic process"/>
    <property type="evidence" value="ECO:0007669"/>
    <property type="project" value="InterPro"/>
</dbReference>
<gene>
    <name evidence="17" type="ORF">QJ521_04195</name>
</gene>
<dbReference type="GO" id="GO:0004567">
    <property type="term" value="F:beta-mannosidase activity"/>
    <property type="evidence" value="ECO:0007669"/>
    <property type="project" value="UniProtKB-EC"/>
</dbReference>
<comment type="catalytic activity">
    <reaction evidence="1">
        <text>Hydrolysis of terminal, non-reducing beta-D-mannose residues in beta-D-mannosides.</text>
        <dbReference type="EC" id="3.2.1.25"/>
    </reaction>
</comment>
<dbReference type="Gene3D" id="2.60.120.260">
    <property type="entry name" value="Galactose-binding domain-like"/>
    <property type="match status" value="1"/>
</dbReference>
<evidence type="ECO:0000313" key="17">
    <source>
        <dbReference type="EMBL" id="MDI6452755.1"/>
    </source>
</evidence>
<evidence type="ECO:0000256" key="6">
    <source>
        <dbReference type="ARBA" id="ARBA00022525"/>
    </source>
</evidence>
<evidence type="ECO:0000256" key="5">
    <source>
        <dbReference type="ARBA" id="ARBA00012754"/>
    </source>
</evidence>
<dbReference type="Proteomes" id="UP001431532">
    <property type="component" value="Unassembled WGS sequence"/>
</dbReference>
<evidence type="ECO:0000256" key="11">
    <source>
        <dbReference type="ARBA" id="ARBA00041069"/>
    </source>
</evidence>
<evidence type="ECO:0000259" key="13">
    <source>
        <dbReference type="Pfam" id="PF00703"/>
    </source>
</evidence>
<comment type="subcellular location">
    <subcellularLocation>
        <location evidence="2">Secreted</location>
    </subcellularLocation>
</comment>
<dbReference type="InterPro" id="IPR006102">
    <property type="entry name" value="Ig-like_GH2"/>
</dbReference>
<dbReference type="GO" id="GO:0006516">
    <property type="term" value="P:glycoprotein catabolic process"/>
    <property type="evidence" value="ECO:0007669"/>
    <property type="project" value="TreeGrafter"/>
</dbReference>
<dbReference type="SUPFAM" id="SSF51445">
    <property type="entry name" value="(Trans)glycosidases"/>
    <property type="match status" value="1"/>
</dbReference>
<keyword evidence="9" id="KW-0326">Glycosidase</keyword>
<evidence type="ECO:0000256" key="4">
    <source>
        <dbReference type="ARBA" id="ARBA00011738"/>
    </source>
</evidence>
<dbReference type="EC" id="3.2.1.25" evidence="5"/>
<evidence type="ECO:0000256" key="2">
    <source>
        <dbReference type="ARBA" id="ARBA00004613"/>
    </source>
</evidence>
<dbReference type="RefSeq" id="WP_282839180.1">
    <property type="nucleotide sequence ID" value="NZ_JASCXW010000010.1"/>
</dbReference>
<dbReference type="FunFam" id="3.20.20.80:FF:000050">
    <property type="entry name" value="Beta-mannosidase B"/>
    <property type="match status" value="1"/>
</dbReference>
<organism evidence="17 18">
    <name type="scientific">Peloplasma aerotolerans</name>
    <dbReference type="NCBI Taxonomy" id="3044389"/>
    <lineage>
        <taxon>Bacteria</taxon>
        <taxon>Bacillati</taxon>
        <taxon>Mycoplasmatota</taxon>
        <taxon>Mollicutes</taxon>
        <taxon>Acholeplasmatales</taxon>
        <taxon>Acholeplasmataceae</taxon>
        <taxon>Peloplasma</taxon>
    </lineage>
</organism>
<dbReference type="Pfam" id="PF00703">
    <property type="entry name" value="Glyco_hydro_2"/>
    <property type="match status" value="1"/>
</dbReference>
<dbReference type="GO" id="GO:0005576">
    <property type="term" value="C:extracellular region"/>
    <property type="evidence" value="ECO:0007669"/>
    <property type="project" value="UniProtKB-SubCell"/>
</dbReference>
<comment type="subunit">
    <text evidence="4">Homodimer.</text>
</comment>
<dbReference type="PANTHER" id="PTHR43730:SF1">
    <property type="entry name" value="BETA-MANNOSIDASE"/>
    <property type="match status" value="1"/>
</dbReference>
<name>A0AAW6U757_9MOLU</name>
<dbReference type="InterPro" id="IPR050887">
    <property type="entry name" value="Beta-mannosidase_GH2"/>
</dbReference>
<dbReference type="Gene3D" id="2.60.40.10">
    <property type="entry name" value="Immunoglobulins"/>
    <property type="match status" value="3"/>
</dbReference>
<keyword evidence="8" id="KW-0325">Glycoprotein</keyword>
<evidence type="ECO:0000256" key="10">
    <source>
        <dbReference type="ARBA" id="ARBA00038429"/>
    </source>
</evidence>
<comment type="similarity">
    <text evidence="10">Belongs to the glycosyl hydrolase 2 family. Beta-mannosidase B subfamily.</text>
</comment>
<dbReference type="InterPro" id="IPR008979">
    <property type="entry name" value="Galactose-bd-like_sf"/>
</dbReference>
<dbReference type="Pfam" id="PF22666">
    <property type="entry name" value="Glyco_hydro_2_N2"/>
    <property type="match status" value="1"/>
</dbReference>
<dbReference type="InterPro" id="IPR041447">
    <property type="entry name" value="Mannosidase_ig"/>
</dbReference>
<evidence type="ECO:0000259" key="16">
    <source>
        <dbReference type="Pfam" id="PF22666"/>
    </source>
</evidence>
<evidence type="ECO:0000256" key="12">
    <source>
        <dbReference type="ARBA" id="ARBA00041614"/>
    </source>
</evidence>
<sequence length="804" mass="94394">MKTTLNGNWILYIPHLDMEIPGTVPGSVYNDLLNEQVIPNPFYRMNEYEVREWMRHDYVYKRTFIKQKSDYDIYLVCEGIDTLSEIYINQHHIGSTNNMHRCYRFLVNSFLNDGENTIEIRLLSPITFIEMKEEACPYNFYQAGDAMRGFIHLRKGHSMFGWDWGPQLPDAGLWRDIYLHESSNGYIDYIQLKQVHKTNQVTLNYKIHIKDSDQPKINVKIMNPDGQVIHQSNQLENEFIINKPKLWWPIGLGNQDLYQIEIELIGHHSNDQKNEKFGLKTSRIKIENDQYGSSFTYVHNGVEMFLKGANYIIEDNIIGRTSIEKTRLLLEHAVQANHNAIRIWGGGLYPSNDFYAMCDELGLIVWQDFMFACAFYNLEDNQWLETVEQEIKDNVKRLSNHPSLSILCGNNENETAIVDWNVPSLEVSKKMYLELYENLIPKWLGELDNKIPYWPSSPSSGGGFDRPNFDGKGDMHYWGVWHGNEPIEYYRKVFPRFMSEFGIQSFPDIDTVKTFAEPQDFHIYSKVMKSHQKNKTANKKIIAYMRKMFKYPKKFEDILYVSQLIQAEGVRYGVEHFRRNYGRCMGSIYWQLNDCWPVASWSSIDYEGRWKALHYHSKKFYQPILLSIEENKRKMTASIVITNDLLEGFEGHIVWEVIQIDGKLIESGKKQVSINPQEASLIYKKELNQYRNLKNQVVFYAKLVDKSNQLITDNMVTFVQDKDLTLVKDYINIEVHQNNDQVEITLVSPTLKRFVQLKYKDMIFSDNFFHLLPNKAKVVTMISSDEKISDIYNDIIVKSLIDTY</sequence>